<evidence type="ECO:0000313" key="1">
    <source>
        <dbReference type="EMBL" id="GIY74307.1"/>
    </source>
</evidence>
<protein>
    <submittedName>
        <fullName evidence="1">Uncharacterized protein</fullName>
    </submittedName>
</protein>
<evidence type="ECO:0000313" key="2">
    <source>
        <dbReference type="Proteomes" id="UP001054945"/>
    </source>
</evidence>
<comment type="caution">
    <text evidence="1">The sequence shown here is derived from an EMBL/GenBank/DDBJ whole genome shotgun (WGS) entry which is preliminary data.</text>
</comment>
<name>A0AAV4VVK2_CAEEX</name>
<dbReference type="AlphaFoldDB" id="A0AAV4VVK2"/>
<proteinExistence type="predicted"/>
<dbReference type="EMBL" id="BPLR01015201">
    <property type="protein sequence ID" value="GIY74307.1"/>
    <property type="molecule type" value="Genomic_DNA"/>
</dbReference>
<reference evidence="1 2" key="1">
    <citation type="submission" date="2021-06" db="EMBL/GenBank/DDBJ databases">
        <title>Caerostris extrusa draft genome.</title>
        <authorList>
            <person name="Kono N."/>
            <person name="Arakawa K."/>
        </authorList>
    </citation>
    <scope>NUCLEOTIDE SEQUENCE [LARGE SCALE GENOMIC DNA]</scope>
</reference>
<dbReference type="Proteomes" id="UP001054945">
    <property type="component" value="Unassembled WGS sequence"/>
</dbReference>
<sequence>MQRIKPTRTRTIKCRGYNPKHACWDRNSLIVDISVSLFAASHKCSHFLKQSNNPPVTNPVNSVQGILRPSSFRETALV</sequence>
<organism evidence="1 2">
    <name type="scientific">Caerostris extrusa</name>
    <name type="common">Bark spider</name>
    <name type="synonym">Caerostris bankana</name>
    <dbReference type="NCBI Taxonomy" id="172846"/>
    <lineage>
        <taxon>Eukaryota</taxon>
        <taxon>Metazoa</taxon>
        <taxon>Ecdysozoa</taxon>
        <taxon>Arthropoda</taxon>
        <taxon>Chelicerata</taxon>
        <taxon>Arachnida</taxon>
        <taxon>Araneae</taxon>
        <taxon>Araneomorphae</taxon>
        <taxon>Entelegynae</taxon>
        <taxon>Araneoidea</taxon>
        <taxon>Araneidae</taxon>
        <taxon>Caerostris</taxon>
    </lineage>
</organism>
<gene>
    <name evidence="1" type="ORF">CEXT_575171</name>
</gene>
<keyword evidence="2" id="KW-1185">Reference proteome</keyword>
<accession>A0AAV4VVK2</accession>